<protein>
    <submittedName>
        <fullName evidence="2">Uncharacterized protein</fullName>
    </submittedName>
</protein>
<gene>
    <name evidence="2" type="ORF">HNQ50_004349</name>
</gene>
<comment type="caution">
    <text evidence="2">The sequence shown here is derived from an EMBL/GenBank/DDBJ whole genome shotgun (WGS) entry which is preliminary data.</text>
</comment>
<dbReference type="Proteomes" id="UP000543030">
    <property type="component" value="Unassembled WGS sequence"/>
</dbReference>
<keyword evidence="3" id="KW-1185">Reference proteome</keyword>
<sequence length="198" mass="21972">MHTTSSFPRRRESSRPPKVAFAKKNHPVARMEAIRPEIRGWRHWFILLSGVSALRRRFERHLIPGVPGPRHFLLPRQKKVTKEKATPATAPCGFPALLAKSGWLQGTRYAQTPLRRNPGLRCDARRCRRGGKSTATSKTASIPQRLQLPLALVGLGSAAIKKRQPKLPFFHQPPPANYLAGAAPPTISSTSHLPPLTV</sequence>
<accession>A0A840RNE3</accession>
<name>A0A840RNE3_9NEIS</name>
<proteinExistence type="predicted"/>
<reference evidence="2 3" key="1">
    <citation type="submission" date="2020-08" db="EMBL/GenBank/DDBJ databases">
        <title>Genomic Encyclopedia of Type Strains, Phase IV (KMG-IV): sequencing the most valuable type-strain genomes for metagenomic binning, comparative biology and taxonomic classification.</title>
        <authorList>
            <person name="Goeker M."/>
        </authorList>
    </citation>
    <scope>NUCLEOTIDE SEQUENCE [LARGE SCALE GENOMIC DNA]</scope>
    <source>
        <strain evidence="2 3">DSM 18233</strain>
    </source>
</reference>
<feature type="region of interest" description="Disordered" evidence="1">
    <location>
        <begin position="1"/>
        <end position="22"/>
    </location>
</feature>
<evidence type="ECO:0000313" key="3">
    <source>
        <dbReference type="Proteomes" id="UP000543030"/>
    </source>
</evidence>
<dbReference type="AlphaFoldDB" id="A0A840RNE3"/>
<organism evidence="2 3">
    <name type="scientific">Silvimonas terrae</name>
    <dbReference type="NCBI Taxonomy" id="300266"/>
    <lineage>
        <taxon>Bacteria</taxon>
        <taxon>Pseudomonadati</taxon>
        <taxon>Pseudomonadota</taxon>
        <taxon>Betaproteobacteria</taxon>
        <taxon>Neisseriales</taxon>
        <taxon>Chitinibacteraceae</taxon>
        <taxon>Silvimonas</taxon>
    </lineage>
</organism>
<dbReference type="EMBL" id="JACHHN010000012">
    <property type="protein sequence ID" value="MBB5193591.1"/>
    <property type="molecule type" value="Genomic_DNA"/>
</dbReference>
<evidence type="ECO:0000256" key="1">
    <source>
        <dbReference type="SAM" id="MobiDB-lite"/>
    </source>
</evidence>
<evidence type="ECO:0000313" key="2">
    <source>
        <dbReference type="EMBL" id="MBB5193591.1"/>
    </source>
</evidence>